<dbReference type="RefSeq" id="WP_058798598.1">
    <property type="nucleotide sequence ID" value="NZ_CP013612.1"/>
</dbReference>
<dbReference type="Pfam" id="PF13738">
    <property type="entry name" value="Pyr_redox_3"/>
    <property type="match status" value="1"/>
</dbReference>
<keyword evidence="1" id="KW-0560">Oxidoreductase</keyword>
<dbReference type="Gene3D" id="3.50.50.60">
    <property type="entry name" value="FAD/NAD(P)-binding domain"/>
    <property type="match status" value="1"/>
</dbReference>
<reference evidence="2 3" key="1">
    <citation type="submission" date="2015-12" db="EMBL/GenBank/DDBJ databases">
        <title>Complete genome sequence of Pseudoalteromonas rubra SCSIO 6842, harboring a conjugative plasmid.</title>
        <authorList>
            <person name="Li B."/>
            <person name="Wang X."/>
        </authorList>
    </citation>
    <scope>NUCLEOTIDE SEQUENCE [LARGE SCALE GENOMIC DNA]</scope>
    <source>
        <strain evidence="2 3">SCSIO 6842</strain>
    </source>
</reference>
<sequence>MKPIKEVIIIGAGPIGLAAAARLLEKGIRPTIIEKGDTAGAAMLQWGHVSLFTPWSYMLDEAVVNLLTEHGWPGVDADVTPTGREVVEHYLQPAAKLPELAEHIRYGTEVFGVSKAGVSKHTTQGRDSARFVVHCRNELGSQMLHSDAVIDASGTWSSPNPLGLDGLPVPGELANQQSVYYGIPDILGSQRSDFARKRNLVVGAGHSAMNIALDLLKLQVAEPGTEVIWGMRKNNIDKLLGKGINDKVPARRQLGLAAKKAIENDTLKLVSHLEIKEIIRAGHGLDIRALAGGAPIGMQVDNIIVATGFRPDLEMLRELRLDLDHIVEAPTRLAPLIDPNLHSCGSVRAHGVDELSHDDAHFYIAGMKSYGRAPTFLMLTGYEQVRSIVESLAGNTEAARSSQLRFPGAPKAQQGACCG</sequence>
<organism evidence="2 3">
    <name type="scientific">Pseudoalteromonas rubra</name>
    <dbReference type="NCBI Taxonomy" id="43658"/>
    <lineage>
        <taxon>Bacteria</taxon>
        <taxon>Pseudomonadati</taxon>
        <taxon>Pseudomonadota</taxon>
        <taxon>Gammaproteobacteria</taxon>
        <taxon>Alteromonadales</taxon>
        <taxon>Pseudoalteromonadaceae</taxon>
        <taxon>Pseudoalteromonas</taxon>
    </lineage>
</organism>
<protein>
    <submittedName>
        <fullName evidence="2">Flavoprotein</fullName>
    </submittedName>
</protein>
<evidence type="ECO:0000313" key="3">
    <source>
        <dbReference type="Proteomes" id="UP000069015"/>
    </source>
</evidence>
<dbReference type="KEGG" id="prr:AT705_22675"/>
<proteinExistence type="predicted"/>
<evidence type="ECO:0000256" key="1">
    <source>
        <dbReference type="ARBA" id="ARBA00023002"/>
    </source>
</evidence>
<dbReference type="EMBL" id="CP013612">
    <property type="protein sequence ID" value="ALU45741.1"/>
    <property type="molecule type" value="Genomic_DNA"/>
</dbReference>
<dbReference type="PRINTS" id="PR00368">
    <property type="entry name" value="FADPNR"/>
</dbReference>
<dbReference type="InterPro" id="IPR050982">
    <property type="entry name" value="Auxin_biosynth/cation_transpt"/>
</dbReference>
<name>A0A0U2PFA4_9GAMM</name>
<evidence type="ECO:0000313" key="2">
    <source>
        <dbReference type="EMBL" id="ALU45741.1"/>
    </source>
</evidence>
<gene>
    <name evidence="2" type="ORF">AT705_22675</name>
</gene>
<dbReference type="AlphaFoldDB" id="A0A0U2PFA4"/>
<accession>A0A0U2PFA4</accession>
<dbReference type="GO" id="GO:0050660">
    <property type="term" value="F:flavin adenine dinucleotide binding"/>
    <property type="evidence" value="ECO:0007669"/>
    <property type="project" value="TreeGrafter"/>
</dbReference>
<dbReference type="PANTHER" id="PTHR43539">
    <property type="entry name" value="FLAVIN-BINDING MONOOXYGENASE-LIKE PROTEIN (AFU_ORTHOLOGUE AFUA_4G09220)"/>
    <property type="match status" value="1"/>
</dbReference>
<dbReference type="GO" id="GO:0004497">
    <property type="term" value="F:monooxygenase activity"/>
    <property type="evidence" value="ECO:0007669"/>
    <property type="project" value="TreeGrafter"/>
</dbReference>
<dbReference type="InterPro" id="IPR036188">
    <property type="entry name" value="FAD/NAD-bd_sf"/>
</dbReference>
<dbReference type="Proteomes" id="UP000069015">
    <property type="component" value="Chromosome 2"/>
</dbReference>
<dbReference type="PANTHER" id="PTHR43539:SF78">
    <property type="entry name" value="FLAVIN-CONTAINING MONOOXYGENASE"/>
    <property type="match status" value="1"/>
</dbReference>
<dbReference type="PRINTS" id="PR00411">
    <property type="entry name" value="PNDRDTASEI"/>
</dbReference>
<dbReference type="SUPFAM" id="SSF51905">
    <property type="entry name" value="FAD/NAD(P)-binding domain"/>
    <property type="match status" value="1"/>
</dbReference>